<dbReference type="Proteomes" id="UP000193834">
    <property type="component" value="Unassembled WGS sequence"/>
</dbReference>
<dbReference type="OrthoDB" id="2931934at2"/>
<dbReference type="EMBL" id="FXAZ01000007">
    <property type="protein sequence ID" value="SMG56470.1"/>
    <property type="molecule type" value="Genomic_DNA"/>
</dbReference>
<keyword evidence="2" id="KW-1185">Reference proteome</keyword>
<sequence length="97" mass="11101">MVNKRSRRKETGNIVETFYSGDSVIHICDDCVLKTEEEIQAALRKYHLAGWAIILSTLKKKHEAGGCKNVLSTFLETAYPLFSRENSFYEISERSLN</sequence>
<dbReference type="AlphaFoldDB" id="A0A1X7LS31"/>
<name>A0A1X7LS31_9BACL</name>
<organism evidence="1 2">
    <name type="scientific">Paenibacillus aquistagni</name>
    <dbReference type="NCBI Taxonomy" id="1852522"/>
    <lineage>
        <taxon>Bacteria</taxon>
        <taxon>Bacillati</taxon>
        <taxon>Bacillota</taxon>
        <taxon>Bacilli</taxon>
        <taxon>Bacillales</taxon>
        <taxon>Paenibacillaceae</taxon>
        <taxon>Paenibacillus</taxon>
    </lineage>
</organism>
<gene>
    <name evidence="1" type="ORF">SAMN06295960_4137</name>
</gene>
<proteinExistence type="predicted"/>
<evidence type="ECO:0000313" key="2">
    <source>
        <dbReference type="Proteomes" id="UP000193834"/>
    </source>
</evidence>
<reference evidence="1 2" key="1">
    <citation type="submission" date="2017-04" db="EMBL/GenBank/DDBJ databases">
        <authorList>
            <person name="Afonso C.L."/>
            <person name="Miller P.J."/>
            <person name="Scott M.A."/>
            <person name="Spackman E."/>
            <person name="Goraichik I."/>
            <person name="Dimitrov K.M."/>
            <person name="Suarez D.L."/>
            <person name="Swayne D.E."/>
        </authorList>
    </citation>
    <scope>NUCLEOTIDE SEQUENCE [LARGE SCALE GENOMIC DNA]</scope>
    <source>
        <strain evidence="1 2">11</strain>
    </source>
</reference>
<dbReference type="RefSeq" id="WP_085497555.1">
    <property type="nucleotide sequence ID" value="NZ_FXAZ01000007.1"/>
</dbReference>
<protein>
    <submittedName>
        <fullName evidence="1">Uncharacterized protein</fullName>
    </submittedName>
</protein>
<evidence type="ECO:0000313" key="1">
    <source>
        <dbReference type="EMBL" id="SMG56470.1"/>
    </source>
</evidence>
<accession>A0A1X7LS31</accession>